<evidence type="ECO:0000313" key="2">
    <source>
        <dbReference type="Proteomes" id="UP001056778"/>
    </source>
</evidence>
<sequence length="531" mass="61324">MDESKVQTVESRAGKVHEMCREWVVREDGALAYQLQSQEISEHYKHNKHKNAQVREDFPCALDEQLREKRLAEQAAAVYQKMLAEQEEYDNKVAKELAERLDREERARRHLIEQQDETVARQMHSKESGRNRRHTNPDIPPKLPEKSPHRPDPNNYFANLPQNSSRRHGLPMPLPLEVVDDYMAPQDCVELYTEPYKGRDNLNEAFNRMDLQEIGVPIDEVNERRIQEERDAELARKLQEQEGMTEEILLNRDRMIAIEAQDKELAKLLQEREKAKVRRARERAKQKALAKKQIEEQQRVDVNQLMPDDSYSYPVDVIPQTSQQSVYQSPVQKSQEHVEDDINYSFPLDVLPAREPYDGVYRQNCSPQKNYDLRYQLDGNDVGIPVVNNRLPNEDLPAPVRPTHLDLRSSYNRIGKPRFPDPDPSDGNSSTIFSSQQSQLTQQHMNIAMAIDPTYPKKVTNLHRSYDTTSSSTVTTSTSSSSPGMLLPPPDISDEGDVSPVPPYMPIQGQRRTSSLEKKQKRKNKDGCRQQ</sequence>
<dbReference type="EMBL" id="CM043015">
    <property type="protein sequence ID" value="KAI4471771.1"/>
    <property type="molecule type" value="Genomic_DNA"/>
</dbReference>
<accession>A0ACB9TY47</accession>
<protein>
    <submittedName>
        <fullName evidence="1">C3orf6 protein-related</fullName>
    </submittedName>
</protein>
<keyword evidence="2" id="KW-1185">Reference proteome</keyword>
<reference evidence="1" key="1">
    <citation type="submission" date="2022-04" db="EMBL/GenBank/DDBJ databases">
        <title>Chromosome-scale genome assembly of Holotrichia oblita Faldermann.</title>
        <authorList>
            <person name="Rongchong L."/>
        </authorList>
    </citation>
    <scope>NUCLEOTIDE SEQUENCE</scope>
    <source>
        <strain evidence="1">81SQS9</strain>
    </source>
</reference>
<gene>
    <name evidence="1" type="ORF">MML48_1g20984</name>
</gene>
<name>A0ACB9TY47_HOLOL</name>
<evidence type="ECO:0000313" key="1">
    <source>
        <dbReference type="EMBL" id="KAI4471771.1"/>
    </source>
</evidence>
<dbReference type="Proteomes" id="UP001056778">
    <property type="component" value="Chromosome 1"/>
</dbReference>
<comment type="caution">
    <text evidence="1">The sequence shown here is derived from an EMBL/GenBank/DDBJ whole genome shotgun (WGS) entry which is preliminary data.</text>
</comment>
<organism evidence="1 2">
    <name type="scientific">Holotrichia oblita</name>
    <name type="common">Chafer beetle</name>
    <dbReference type="NCBI Taxonomy" id="644536"/>
    <lineage>
        <taxon>Eukaryota</taxon>
        <taxon>Metazoa</taxon>
        <taxon>Ecdysozoa</taxon>
        <taxon>Arthropoda</taxon>
        <taxon>Hexapoda</taxon>
        <taxon>Insecta</taxon>
        <taxon>Pterygota</taxon>
        <taxon>Neoptera</taxon>
        <taxon>Endopterygota</taxon>
        <taxon>Coleoptera</taxon>
        <taxon>Polyphaga</taxon>
        <taxon>Scarabaeiformia</taxon>
        <taxon>Scarabaeidae</taxon>
        <taxon>Melolonthinae</taxon>
        <taxon>Holotrichia</taxon>
    </lineage>
</organism>
<proteinExistence type="predicted"/>